<comment type="caution">
    <text evidence="2">The sequence shown here is derived from an EMBL/GenBank/DDBJ whole genome shotgun (WGS) entry which is preliminary data.</text>
</comment>
<dbReference type="Gene3D" id="3.30.2310.20">
    <property type="entry name" value="RelE-like"/>
    <property type="match status" value="1"/>
</dbReference>
<proteinExistence type="predicted"/>
<evidence type="ECO:0000256" key="1">
    <source>
        <dbReference type="ARBA" id="ARBA00022649"/>
    </source>
</evidence>
<evidence type="ECO:0000313" key="2">
    <source>
        <dbReference type="EMBL" id="REG35675.1"/>
    </source>
</evidence>
<dbReference type="EMBL" id="QUMU01000002">
    <property type="protein sequence ID" value="REG35675.1"/>
    <property type="molecule type" value="Genomic_DNA"/>
</dbReference>
<dbReference type="Pfam" id="PF05016">
    <property type="entry name" value="ParE_toxin"/>
    <property type="match status" value="1"/>
</dbReference>
<protein>
    <submittedName>
        <fullName evidence="2">Plasmid stabilization system protein ParE</fullName>
    </submittedName>
</protein>
<accession>A0ABX9K7Z9</accession>
<dbReference type="Proteomes" id="UP000256345">
    <property type="component" value="Unassembled WGS sequence"/>
</dbReference>
<gene>
    <name evidence="2" type="ORF">ATI61_10243</name>
</gene>
<organism evidence="2 3">
    <name type="scientific">Archangium gephyra</name>
    <dbReference type="NCBI Taxonomy" id="48"/>
    <lineage>
        <taxon>Bacteria</taxon>
        <taxon>Pseudomonadati</taxon>
        <taxon>Myxococcota</taxon>
        <taxon>Myxococcia</taxon>
        <taxon>Myxococcales</taxon>
        <taxon>Cystobacterineae</taxon>
        <taxon>Archangiaceae</taxon>
        <taxon>Archangium</taxon>
    </lineage>
</organism>
<evidence type="ECO:0000313" key="3">
    <source>
        <dbReference type="Proteomes" id="UP000256345"/>
    </source>
</evidence>
<keyword evidence="1" id="KW-1277">Toxin-antitoxin system</keyword>
<name>A0ABX9K7Z9_9BACT</name>
<reference evidence="2 3" key="1">
    <citation type="submission" date="2018-08" db="EMBL/GenBank/DDBJ databases">
        <title>Genomic Encyclopedia of Archaeal and Bacterial Type Strains, Phase II (KMG-II): from individual species to whole genera.</title>
        <authorList>
            <person name="Goeker M."/>
        </authorList>
    </citation>
    <scope>NUCLEOTIDE SEQUENCE [LARGE SCALE GENOMIC DNA]</scope>
    <source>
        <strain evidence="2 3">DSM 2261</strain>
    </source>
</reference>
<dbReference type="RefSeq" id="WP_047858626.1">
    <property type="nucleotide sequence ID" value="NZ_CP011509.1"/>
</dbReference>
<dbReference type="InterPro" id="IPR035093">
    <property type="entry name" value="RelE/ParE_toxin_dom_sf"/>
</dbReference>
<keyword evidence="3" id="KW-1185">Reference proteome</keyword>
<sequence length="100" mass="11223">MALVVYASRALADFERIVDFVAEHSPELTEVTVARISEAMSVLGRHPLIGRPAEQGLRELVISRGRTGYIALYRFLKAEDTVLVLALRHQREVGYVDVDE</sequence>
<dbReference type="InterPro" id="IPR007712">
    <property type="entry name" value="RelE/ParE_toxin"/>
</dbReference>